<dbReference type="RefSeq" id="XP_005787318.1">
    <property type="nucleotide sequence ID" value="XM_005787261.1"/>
</dbReference>
<dbReference type="GeneID" id="17280160"/>
<dbReference type="GO" id="GO:0005096">
    <property type="term" value="F:GTPase activator activity"/>
    <property type="evidence" value="ECO:0007669"/>
    <property type="project" value="UniProtKB-KW"/>
</dbReference>
<protein>
    <submittedName>
        <fullName evidence="4">Uncharacterized protein</fullName>
    </submittedName>
</protein>
<dbReference type="PaxDb" id="2903-EOD34889"/>
<dbReference type="GO" id="GO:0031267">
    <property type="term" value="F:small GTPase binding"/>
    <property type="evidence" value="ECO:0007669"/>
    <property type="project" value="TreeGrafter"/>
</dbReference>
<evidence type="ECO:0000256" key="2">
    <source>
        <dbReference type="ARBA" id="ARBA00022614"/>
    </source>
</evidence>
<organism evidence="4 5">
    <name type="scientific">Emiliania huxleyi (strain CCMP1516)</name>
    <dbReference type="NCBI Taxonomy" id="280463"/>
    <lineage>
        <taxon>Eukaryota</taxon>
        <taxon>Haptista</taxon>
        <taxon>Haptophyta</taxon>
        <taxon>Prymnesiophyceae</taxon>
        <taxon>Isochrysidales</taxon>
        <taxon>Noelaerhabdaceae</taxon>
        <taxon>Emiliania</taxon>
    </lineage>
</organism>
<dbReference type="InterPro" id="IPR032675">
    <property type="entry name" value="LRR_dom_sf"/>
</dbReference>
<dbReference type="InterPro" id="IPR027038">
    <property type="entry name" value="RanGap"/>
</dbReference>
<evidence type="ECO:0000256" key="1">
    <source>
        <dbReference type="ARBA" id="ARBA00022468"/>
    </source>
</evidence>
<evidence type="ECO:0000313" key="5">
    <source>
        <dbReference type="Proteomes" id="UP000013827"/>
    </source>
</evidence>
<dbReference type="EnsemblProtists" id="EOD34889">
    <property type="protein sequence ID" value="EOD34889"/>
    <property type="gene ID" value="EMIHUDRAFT_111092"/>
</dbReference>
<dbReference type="Proteomes" id="UP000013827">
    <property type="component" value="Unassembled WGS sequence"/>
</dbReference>
<sequence>MGGRYRTMTCSNQPQDGPTTCCLADLPQDALLLVFDAVADPLHPATACHFMASCKAVLGAVRASGDSCSKAAGLPSAPSALQLFRHWSERAAVLCEANGTTRAQLRTATEFYPRSHPSERFGPAVRDALSLCHLLACGSLRGLRDLDLGDMEWSRFVAKLHGSKDTVVLPILHALAGGALPQLRRLNLYRCSLGDGFFMALSATLAASPKRVLPALETLYLDANNITSQGACALAGALARGALPQLKELYLWNNDIDGAGVAALARVGREGRLQALEKLDLQGNDGISAASQEVLAAAVSDGAFPSLRELWLPAKAECEPEHARSVAACEARNVKVTLCFFTYCDGESEQDGMSEDELEEDGD</sequence>
<dbReference type="GO" id="GO:0006913">
    <property type="term" value="P:nucleocytoplasmic transport"/>
    <property type="evidence" value="ECO:0007669"/>
    <property type="project" value="TreeGrafter"/>
</dbReference>
<dbReference type="GO" id="GO:0005829">
    <property type="term" value="C:cytosol"/>
    <property type="evidence" value="ECO:0007669"/>
    <property type="project" value="TreeGrafter"/>
</dbReference>
<evidence type="ECO:0000313" key="4">
    <source>
        <dbReference type="EnsemblProtists" id="EOD34889"/>
    </source>
</evidence>
<evidence type="ECO:0000256" key="3">
    <source>
        <dbReference type="ARBA" id="ARBA00022737"/>
    </source>
</evidence>
<dbReference type="InterPro" id="IPR001611">
    <property type="entry name" value="Leu-rich_rpt"/>
</dbReference>
<dbReference type="GO" id="GO:0048471">
    <property type="term" value="C:perinuclear region of cytoplasm"/>
    <property type="evidence" value="ECO:0007669"/>
    <property type="project" value="TreeGrafter"/>
</dbReference>
<dbReference type="Pfam" id="PF13516">
    <property type="entry name" value="LRR_6"/>
    <property type="match status" value="1"/>
</dbReference>
<dbReference type="AlphaFoldDB" id="A0A0D3KGK4"/>
<reference evidence="4" key="2">
    <citation type="submission" date="2024-10" db="UniProtKB">
        <authorList>
            <consortium name="EnsemblProtists"/>
        </authorList>
    </citation>
    <scope>IDENTIFICATION</scope>
</reference>
<keyword evidence="3" id="KW-0677">Repeat</keyword>
<dbReference type="PANTHER" id="PTHR24113">
    <property type="entry name" value="RAN GTPASE-ACTIVATING PROTEIN 1"/>
    <property type="match status" value="1"/>
</dbReference>
<keyword evidence="5" id="KW-1185">Reference proteome</keyword>
<dbReference type="GO" id="GO:0005634">
    <property type="term" value="C:nucleus"/>
    <property type="evidence" value="ECO:0007669"/>
    <property type="project" value="TreeGrafter"/>
</dbReference>
<keyword evidence="2" id="KW-0433">Leucine-rich repeat</keyword>
<dbReference type="PANTHER" id="PTHR24113:SF12">
    <property type="entry name" value="RAN GTPASE-ACTIVATING PROTEIN 1"/>
    <property type="match status" value="1"/>
</dbReference>
<keyword evidence="1" id="KW-0343">GTPase activation</keyword>
<reference evidence="5" key="1">
    <citation type="journal article" date="2013" name="Nature">
        <title>Pan genome of the phytoplankton Emiliania underpins its global distribution.</title>
        <authorList>
            <person name="Read B.A."/>
            <person name="Kegel J."/>
            <person name="Klute M.J."/>
            <person name="Kuo A."/>
            <person name="Lefebvre S.C."/>
            <person name="Maumus F."/>
            <person name="Mayer C."/>
            <person name="Miller J."/>
            <person name="Monier A."/>
            <person name="Salamov A."/>
            <person name="Young J."/>
            <person name="Aguilar M."/>
            <person name="Claverie J.M."/>
            <person name="Frickenhaus S."/>
            <person name="Gonzalez K."/>
            <person name="Herman E.K."/>
            <person name="Lin Y.C."/>
            <person name="Napier J."/>
            <person name="Ogata H."/>
            <person name="Sarno A.F."/>
            <person name="Shmutz J."/>
            <person name="Schroeder D."/>
            <person name="de Vargas C."/>
            <person name="Verret F."/>
            <person name="von Dassow P."/>
            <person name="Valentin K."/>
            <person name="Van de Peer Y."/>
            <person name="Wheeler G."/>
            <person name="Dacks J.B."/>
            <person name="Delwiche C.F."/>
            <person name="Dyhrman S.T."/>
            <person name="Glockner G."/>
            <person name="John U."/>
            <person name="Richards T."/>
            <person name="Worden A.Z."/>
            <person name="Zhang X."/>
            <person name="Grigoriev I.V."/>
            <person name="Allen A.E."/>
            <person name="Bidle K."/>
            <person name="Borodovsky M."/>
            <person name="Bowler C."/>
            <person name="Brownlee C."/>
            <person name="Cock J.M."/>
            <person name="Elias M."/>
            <person name="Gladyshev V.N."/>
            <person name="Groth M."/>
            <person name="Guda C."/>
            <person name="Hadaegh A."/>
            <person name="Iglesias-Rodriguez M.D."/>
            <person name="Jenkins J."/>
            <person name="Jones B.M."/>
            <person name="Lawson T."/>
            <person name="Leese F."/>
            <person name="Lindquist E."/>
            <person name="Lobanov A."/>
            <person name="Lomsadze A."/>
            <person name="Malik S.B."/>
            <person name="Marsh M.E."/>
            <person name="Mackinder L."/>
            <person name="Mock T."/>
            <person name="Mueller-Roeber B."/>
            <person name="Pagarete A."/>
            <person name="Parker M."/>
            <person name="Probert I."/>
            <person name="Quesneville H."/>
            <person name="Raines C."/>
            <person name="Rensing S.A."/>
            <person name="Riano-Pachon D.M."/>
            <person name="Richier S."/>
            <person name="Rokitta S."/>
            <person name="Shiraiwa Y."/>
            <person name="Soanes D.M."/>
            <person name="van der Giezen M."/>
            <person name="Wahlund T.M."/>
            <person name="Williams B."/>
            <person name="Wilson W."/>
            <person name="Wolfe G."/>
            <person name="Wurch L.L."/>
        </authorList>
    </citation>
    <scope>NUCLEOTIDE SEQUENCE</scope>
</reference>
<dbReference type="KEGG" id="ehx:EMIHUDRAFT_111092"/>
<accession>A0A0D3KGK4</accession>
<dbReference type="HOGENOM" id="CLU_763835_0_0_1"/>
<dbReference type="SMART" id="SM00368">
    <property type="entry name" value="LRR_RI"/>
    <property type="match status" value="4"/>
</dbReference>
<proteinExistence type="predicted"/>
<dbReference type="Gene3D" id="3.80.10.10">
    <property type="entry name" value="Ribonuclease Inhibitor"/>
    <property type="match status" value="1"/>
</dbReference>
<name>A0A0D3KGK4_EMIH1</name>
<dbReference type="SUPFAM" id="SSF52047">
    <property type="entry name" value="RNI-like"/>
    <property type="match status" value="1"/>
</dbReference>